<feature type="transmembrane region" description="Helical" evidence="1">
    <location>
        <begin position="270"/>
        <end position="294"/>
    </location>
</feature>
<gene>
    <name evidence="2" type="ORF">SNAT2548_LOCUS2338</name>
</gene>
<feature type="transmembrane region" description="Helical" evidence="1">
    <location>
        <begin position="425"/>
        <end position="441"/>
    </location>
</feature>
<comment type="caution">
    <text evidence="2">The sequence shown here is derived from an EMBL/GenBank/DDBJ whole genome shotgun (WGS) entry which is preliminary data.</text>
</comment>
<dbReference type="EMBL" id="CAJNDS010000133">
    <property type="protein sequence ID" value="CAE6968417.1"/>
    <property type="molecule type" value="Genomic_DNA"/>
</dbReference>
<feature type="transmembrane region" description="Helical" evidence="1">
    <location>
        <begin position="487"/>
        <end position="505"/>
    </location>
</feature>
<keyword evidence="1" id="KW-1133">Transmembrane helix</keyword>
<accession>A0A812I280</accession>
<evidence type="ECO:0000313" key="3">
    <source>
        <dbReference type="Proteomes" id="UP000604046"/>
    </source>
</evidence>
<reference evidence="2" key="1">
    <citation type="submission" date="2021-02" db="EMBL/GenBank/DDBJ databases">
        <authorList>
            <person name="Dougan E. K."/>
            <person name="Rhodes N."/>
            <person name="Thang M."/>
            <person name="Chan C."/>
        </authorList>
    </citation>
    <scope>NUCLEOTIDE SEQUENCE</scope>
</reference>
<feature type="transmembrane region" description="Helical" evidence="1">
    <location>
        <begin position="91"/>
        <end position="117"/>
    </location>
</feature>
<dbReference type="Proteomes" id="UP000604046">
    <property type="component" value="Unassembled WGS sequence"/>
</dbReference>
<proteinExistence type="predicted"/>
<feature type="transmembrane region" description="Helical" evidence="1">
    <location>
        <begin position="123"/>
        <end position="142"/>
    </location>
</feature>
<feature type="transmembrane region" description="Helical" evidence="1">
    <location>
        <begin position="227"/>
        <end position="250"/>
    </location>
</feature>
<keyword evidence="1" id="KW-0812">Transmembrane</keyword>
<evidence type="ECO:0000313" key="2">
    <source>
        <dbReference type="EMBL" id="CAE6968417.1"/>
    </source>
</evidence>
<sequence>MVPWRPEPCPLQAVGTGADAGTARPSVASLDSSIDGELLRAIPLHVCLAGWGTRLAGGPTDGYHLSRRVEQIDVFLSHDWQTPRWAKTLALLMHFNGVPAAIASFCTCAVSCALIALDALPGGWPVATACTYIAFWFVFLAWQSIRRCCGHQTMVFLDSLCIAQHDQDLKKRGILGLAGLVSKSQSLLILWSPRYCTRLWCAFELACFLKDDPSKSRQIEFAPVSMAPLLLAASVFLSFTSLTFQTYVIFEEEGGQFIQMSETSLALGFTLGMTLLVSLPVILVLMPVTVYFGVRLMMELLQLKHQLGGFSIRASECSCCTSEHCDPHTGEEMLCDRKLVFQTLKRWYAGTSCSQEGHLDEFDELVQSQLSASMLRILGSGAPPLRYVAVITLPPVVAQLGQYVAMGLVDTRGWAFGKWLIDFCRFPPIALFVFWEFMIIWRKGASMHGRVSLWVLALATPGICSFLAICLLLPYEVVKYAVEPASLLTAFPIAFMWAAVAFLYFREYRHV</sequence>
<dbReference type="AlphaFoldDB" id="A0A812I280"/>
<keyword evidence="3" id="KW-1185">Reference proteome</keyword>
<organism evidence="2 3">
    <name type="scientific">Symbiodinium natans</name>
    <dbReference type="NCBI Taxonomy" id="878477"/>
    <lineage>
        <taxon>Eukaryota</taxon>
        <taxon>Sar</taxon>
        <taxon>Alveolata</taxon>
        <taxon>Dinophyceae</taxon>
        <taxon>Suessiales</taxon>
        <taxon>Symbiodiniaceae</taxon>
        <taxon>Symbiodinium</taxon>
    </lineage>
</organism>
<feature type="transmembrane region" description="Helical" evidence="1">
    <location>
        <begin position="384"/>
        <end position="405"/>
    </location>
</feature>
<protein>
    <submittedName>
        <fullName evidence="2">Uncharacterized protein</fullName>
    </submittedName>
</protein>
<name>A0A812I280_9DINO</name>
<keyword evidence="1" id="KW-0472">Membrane</keyword>
<evidence type="ECO:0000256" key="1">
    <source>
        <dbReference type="SAM" id="Phobius"/>
    </source>
</evidence>
<dbReference type="OrthoDB" id="414158at2759"/>
<feature type="transmembrane region" description="Helical" evidence="1">
    <location>
        <begin position="453"/>
        <end position="475"/>
    </location>
</feature>